<dbReference type="PROSITE" id="PS00154">
    <property type="entry name" value="ATPASE_E1_E2"/>
    <property type="match status" value="1"/>
</dbReference>
<dbReference type="Gene3D" id="3.40.50.1000">
    <property type="entry name" value="HAD superfamily/HAD-like"/>
    <property type="match status" value="1"/>
</dbReference>
<evidence type="ECO:0000256" key="3">
    <source>
        <dbReference type="ARBA" id="ARBA00022553"/>
    </source>
</evidence>
<feature type="transmembrane region" description="Helical" evidence="12">
    <location>
        <begin position="694"/>
        <end position="714"/>
    </location>
</feature>
<keyword evidence="5" id="KW-0547">Nucleotide-binding</keyword>
<dbReference type="GO" id="GO:0005524">
    <property type="term" value="F:ATP binding"/>
    <property type="evidence" value="ECO:0007669"/>
    <property type="project" value="UniProtKB-KW"/>
</dbReference>
<protein>
    <submittedName>
        <fullName evidence="15">Mg2+-importing ATPase</fullName>
    </submittedName>
</protein>
<proteinExistence type="predicted"/>
<dbReference type="InterPro" id="IPR008250">
    <property type="entry name" value="ATPase_P-typ_transduc_dom_A_sf"/>
</dbReference>
<feature type="domain" description="P-type ATPase A" evidence="13">
    <location>
        <begin position="80"/>
        <end position="177"/>
    </location>
</feature>
<dbReference type="Gene3D" id="3.40.1110.10">
    <property type="entry name" value="Calcium-transporting ATPase, cytoplasmic domain N"/>
    <property type="match status" value="1"/>
</dbReference>
<keyword evidence="7" id="KW-0460">Magnesium</keyword>
<dbReference type="NCBIfam" id="TIGR01524">
    <property type="entry name" value="ATPase-IIIB_Mg"/>
    <property type="match status" value="1"/>
</dbReference>
<dbReference type="InterPro" id="IPR044492">
    <property type="entry name" value="P_typ_ATPase_HD_dom"/>
</dbReference>
<evidence type="ECO:0000256" key="4">
    <source>
        <dbReference type="ARBA" id="ARBA00022692"/>
    </source>
</evidence>
<dbReference type="InterPro" id="IPR001757">
    <property type="entry name" value="P_typ_ATPase"/>
</dbReference>
<keyword evidence="8" id="KW-1278">Translocase</keyword>
<dbReference type="Gene3D" id="2.70.150.10">
    <property type="entry name" value="Calcium-transporting ATPase, cytoplasmic transduction domain A"/>
    <property type="match status" value="1"/>
</dbReference>
<keyword evidence="9 12" id="KW-1133">Transmembrane helix</keyword>
<dbReference type="AlphaFoldDB" id="A0A370IDN0"/>
<evidence type="ECO:0000256" key="9">
    <source>
        <dbReference type="ARBA" id="ARBA00022989"/>
    </source>
</evidence>
<dbReference type="InterPro" id="IPR059000">
    <property type="entry name" value="ATPase_P-type_domA"/>
</dbReference>
<keyword evidence="16" id="KW-1185">Reference proteome</keyword>
<evidence type="ECO:0000256" key="12">
    <source>
        <dbReference type="SAM" id="Phobius"/>
    </source>
</evidence>
<accession>A0A370IDN0</accession>
<dbReference type="Pfam" id="PF00702">
    <property type="entry name" value="Hydrolase"/>
    <property type="match status" value="1"/>
</dbReference>
<feature type="domain" description="Cation-transporting P-type ATPase C-terminal" evidence="14">
    <location>
        <begin position="619"/>
        <end position="782"/>
    </location>
</feature>
<dbReference type="Gene3D" id="1.20.1110.10">
    <property type="entry name" value="Calcium-transporting ATPase, transmembrane domain"/>
    <property type="match status" value="1"/>
</dbReference>
<dbReference type="Pfam" id="PF00122">
    <property type="entry name" value="E1-E2_ATPase"/>
    <property type="match status" value="1"/>
</dbReference>
<organism evidence="15 16">
    <name type="scientific">Nocardia pseudobrasiliensis</name>
    <dbReference type="NCBI Taxonomy" id="45979"/>
    <lineage>
        <taxon>Bacteria</taxon>
        <taxon>Bacillati</taxon>
        <taxon>Actinomycetota</taxon>
        <taxon>Actinomycetes</taxon>
        <taxon>Mycobacteriales</taxon>
        <taxon>Nocardiaceae</taxon>
        <taxon>Nocardia</taxon>
    </lineage>
</organism>
<dbReference type="Pfam" id="PF00689">
    <property type="entry name" value="Cation_ATPase_C"/>
    <property type="match status" value="1"/>
</dbReference>
<evidence type="ECO:0000256" key="5">
    <source>
        <dbReference type="ARBA" id="ARBA00022741"/>
    </source>
</evidence>
<dbReference type="SFLD" id="SFLDG00002">
    <property type="entry name" value="C1.7:_P-type_atpase_like"/>
    <property type="match status" value="1"/>
</dbReference>
<feature type="transmembrane region" description="Helical" evidence="12">
    <location>
        <begin position="665"/>
        <end position="688"/>
    </location>
</feature>
<evidence type="ECO:0000256" key="8">
    <source>
        <dbReference type="ARBA" id="ARBA00022967"/>
    </source>
</evidence>
<dbReference type="InterPro" id="IPR036412">
    <property type="entry name" value="HAD-like_sf"/>
</dbReference>
<dbReference type="SUPFAM" id="SSF81653">
    <property type="entry name" value="Calcium ATPase, transduction domain A"/>
    <property type="match status" value="1"/>
</dbReference>
<evidence type="ECO:0000256" key="10">
    <source>
        <dbReference type="ARBA" id="ARBA00023136"/>
    </source>
</evidence>
<dbReference type="NCBIfam" id="TIGR01494">
    <property type="entry name" value="ATPase_P-type"/>
    <property type="match status" value="2"/>
</dbReference>
<dbReference type="EMBL" id="QQBC01000002">
    <property type="protein sequence ID" value="RDI68261.1"/>
    <property type="molecule type" value="Genomic_DNA"/>
</dbReference>
<comment type="subcellular location">
    <subcellularLocation>
        <location evidence="1">Cell membrane</location>
        <topology evidence="1">Multi-pass membrane protein</topology>
    </subcellularLocation>
</comment>
<keyword evidence="4 12" id="KW-0812">Transmembrane</keyword>
<dbReference type="PANTHER" id="PTHR42861">
    <property type="entry name" value="CALCIUM-TRANSPORTING ATPASE"/>
    <property type="match status" value="1"/>
</dbReference>
<keyword evidence="3" id="KW-0597">Phosphoprotein</keyword>
<dbReference type="GO" id="GO:0005886">
    <property type="term" value="C:plasma membrane"/>
    <property type="evidence" value="ECO:0007669"/>
    <property type="project" value="UniProtKB-SubCell"/>
</dbReference>
<evidence type="ECO:0000313" key="15">
    <source>
        <dbReference type="EMBL" id="RDI68261.1"/>
    </source>
</evidence>
<evidence type="ECO:0000259" key="13">
    <source>
        <dbReference type="Pfam" id="PF00122"/>
    </source>
</evidence>
<name>A0A370IDN0_9NOCA</name>
<feature type="transmembrane region" description="Helical" evidence="12">
    <location>
        <begin position="726"/>
        <end position="746"/>
    </location>
</feature>
<comment type="caution">
    <text evidence="15">The sequence shown here is derived from an EMBL/GenBank/DDBJ whole genome shotgun (WGS) entry which is preliminary data.</text>
</comment>
<keyword evidence="6" id="KW-0067">ATP-binding</keyword>
<dbReference type="SFLD" id="SFLDF00027">
    <property type="entry name" value="p-type_atpase"/>
    <property type="match status" value="1"/>
</dbReference>
<reference evidence="15 16" key="1">
    <citation type="submission" date="2018-07" db="EMBL/GenBank/DDBJ databases">
        <title>Genomic Encyclopedia of Type Strains, Phase IV (KMG-IV): sequencing the most valuable type-strain genomes for metagenomic binning, comparative biology and taxonomic classification.</title>
        <authorList>
            <person name="Goeker M."/>
        </authorList>
    </citation>
    <scope>NUCLEOTIDE SEQUENCE [LARGE SCALE GENOMIC DNA]</scope>
    <source>
        <strain evidence="15 16">DSM 44290</strain>
    </source>
</reference>
<dbReference type="GO" id="GO:0016887">
    <property type="term" value="F:ATP hydrolysis activity"/>
    <property type="evidence" value="ECO:0007669"/>
    <property type="project" value="InterPro"/>
</dbReference>
<dbReference type="InterPro" id="IPR006068">
    <property type="entry name" value="ATPase_P-typ_cation-transptr_C"/>
</dbReference>
<evidence type="ECO:0000256" key="1">
    <source>
        <dbReference type="ARBA" id="ARBA00004651"/>
    </source>
</evidence>
<feature type="transmembrane region" description="Helical" evidence="12">
    <location>
        <begin position="48"/>
        <end position="67"/>
    </location>
</feature>
<evidence type="ECO:0000259" key="14">
    <source>
        <dbReference type="Pfam" id="PF00689"/>
    </source>
</evidence>
<dbReference type="STRING" id="1210086.GCA_001613105_01238"/>
<dbReference type="InterPro" id="IPR023298">
    <property type="entry name" value="ATPase_P-typ_TM_dom_sf"/>
</dbReference>
<dbReference type="InterPro" id="IPR023299">
    <property type="entry name" value="ATPase_P-typ_cyto_dom_N"/>
</dbReference>
<dbReference type="SUPFAM" id="SSF81665">
    <property type="entry name" value="Calcium ATPase, transmembrane domain M"/>
    <property type="match status" value="1"/>
</dbReference>
<evidence type="ECO:0000256" key="6">
    <source>
        <dbReference type="ARBA" id="ARBA00022840"/>
    </source>
</evidence>
<dbReference type="GO" id="GO:0015444">
    <property type="term" value="F:P-type magnesium transporter activity"/>
    <property type="evidence" value="ECO:0007669"/>
    <property type="project" value="InterPro"/>
</dbReference>
<feature type="transmembrane region" description="Helical" evidence="12">
    <location>
        <begin position="225"/>
        <end position="251"/>
    </location>
</feature>
<dbReference type="InterPro" id="IPR023214">
    <property type="entry name" value="HAD_sf"/>
</dbReference>
<evidence type="ECO:0000256" key="2">
    <source>
        <dbReference type="ARBA" id="ARBA00022475"/>
    </source>
</evidence>
<dbReference type="SFLD" id="SFLDS00003">
    <property type="entry name" value="Haloacid_Dehalogenase"/>
    <property type="match status" value="1"/>
</dbReference>
<dbReference type="PRINTS" id="PR01836">
    <property type="entry name" value="MGATPASE"/>
</dbReference>
<evidence type="ECO:0000256" key="11">
    <source>
        <dbReference type="ARBA" id="ARBA00049360"/>
    </source>
</evidence>
<feature type="transmembrane region" description="Helical" evidence="12">
    <location>
        <begin position="24"/>
        <end position="42"/>
    </location>
</feature>
<feature type="transmembrane region" description="Helical" evidence="12">
    <location>
        <begin position="199"/>
        <end position="219"/>
    </location>
</feature>
<evidence type="ECO:0000256" key="7">
    <source>
        <dbReference type="ARBA" id="ARBA00022842"/>
    </source>
</evidence>
<dbReference type="InterPro" id="IPR018303">
    <property type="entry name" value="ATPase_P-typ_P_site"/>
</dbReference>
<gene>
    <name evidence="15" type="ORF">DFR76_102662</name>
</gene>
<sequence length="812" mass="87344">MRAIGPNAVRTHRARLLPVLLRQLRSPLLLLLAVTASVSFFLAERSDAVVIATILLVSVGLGTVNEYRAERAAEAMHERIHHTVTVIRDGRRRSLDLVRLVPGDIVELRPGELVPADIRLLSGNGLHCDESVLTGESEPVEKSCVDGCALMGTVVSAGHARGVVIATGGATAFGRIALGLGQRQPDTEFQIGLRKFSMLLVYVAATLTAGIFVVNVVAHRPILDALLFSLAIAVGISPQLLPAVVSTSLAAGSRRLARRKVLVKRMVCIEDLGDIEVLFTDKTGTLTDGRIEFMRALDPDGTSDDTVLVLGMAATDIAVQDGQLTGGDRLDTALWESTAALPAAAQSFSRIATLPFDHNRRMVSVLVDQPGGDRIVIAKGAPEAVLARCAEVTPTAAATLEAEFAAGHRVVAVATRPAPSLRTLDTDDESGLTLRGILVFLDPPKATARRALRRLHDLGITVKVVTGDNPVVADHVCTELGLPPGNTLTGSDIDRLDDRALTETLSTTRAFARIDPEQKARIVRAQRHTGLDVAFLGDGVNDALALHAADVGISVDSATDVAKDAADVVLLEKDLGVLADGVVEGRRIFANTIKYVLMGTSSNFGNMFSAAGASAFLPFLPMLPSQILLNNLLYDASQLAIPTDTVDGEQLTRPARWDIGLIRRFMLVFGPISSVFDFATFAVMLWLFHADAVLFHTGWFVESLATQTLVLFVIRTRRSPFFRSRPSVALLVATLTAVGVGALLPATPMARDLGFRPLPGGFFLALAVMIALYLALAELTKHWFFRARPPVPVRRVRTPAHRIHRRAFRFSR</sequence>
<dbReference type="InterPro" id="IPR006415">
    <property type="entry name" value="P-type_ATPase_IIIB"/>
</dbReference>
<feature type="transmembrane region" description="Helical" evidence="12">
    <location>
        <begin position="758"/>
        <end position="776"/>
    </location>
</feature>
<comment type="catalytic activity">
    <reaction evidence="11">
        <text>ATP + H2O = ADP + phosphate + H(+)</text>
        <dbReference type="Rhea" id="RHEA:13065"/>
        <dbReference type="ChEBI" id="CHEBI:15377"/>
        <dbReference type="ChEBI" id="CHEBI:15378"/>
        <dbReference type="ChEBI" id="CHEBI:30616"/>
        <dbReference type="ChEBI" id="CHEBI:43474"/>
        <dbReference type="ChEBI" id="CHEBI:456216"/>
    </reaction>
</comment>
<keyword evidence="10 12" id="KW-0472">Membrane</keyword>
<keyword evidence="2" id="KW-1003">Cell membrane</keyword>
<evidence type="ECO:0000313" key="16">
    <source>
        <dbReference type="Proteomes" id="UP000254869"/>
    </source>
</evidence>
<dbReference type="Proteomes" id="UP000254869">
    <property type="component" value="Unassembled WGS sequence"/>
</dbReference>
<dbReference type="SUPFAM" id="SSF56784">
    <property type="entry name" value="HAD-like"/>
    <property type="match status" value="1"/>
</dbReference>